<gene>
    <name evidence="3" type="ORF">AJ79_04446</name>
</gene>
<dbReference type="PANTHER" id="PTHR37019">
    <property type="entry name" value="CHROMOSOME 1, WHOLE GENOME SHOTGUN SEQUENCE"/>
    <property type="match status" value="1"/>
</dbReference>
<evidence type="ECO:0000256" key="1">
    <source>
        <dbReference type="SAM" id="Phobius"/>
    </source>
</evidence>
<comment type="caution">
    <text evidence="3">The sequence shown here is derived from an EMBL/GenBank/DDBJ whole genome shotgun (WGS) entry which is preliminary data.</text>
</comment>
<keyword evidence="1" id="KW-0472">Membrane</keyword>
<reference evidence="3 4" key="1">
    <citation type="submission" date="2017-10" db="EMBL/GenBank/DDBJ databases">
        <title>Comparative genomics in systemic dimorphic fungi from Ajellomycetaceae.</title>
        <authorList>
            <person name="Munoz J.F."/>
            <person name="Mcewen J.G."/>
            <person name="Clay O.K."/>
            <person name="Cuomo C.A."/>
        </authorList>
    </citation>
    <scope>NUCLEOTIDE SEQUENCE [LARGE SCALE GENOMIC DNA]</scope>
    <source>
        <strain evidence="3 4">UAMH5409</strain>
    </source>
</reference>
<dbReference type="PANTHER" id="PTHR37019:SF2">
    <property type="entry name" value="EXPERA DOMAIN-CONTAINING PROTEIN"/>
    <property type="match status" value="1"/>
</dbReference>
<name>A0A2B7XU38_9EURO</name>
<dbReference type="Pfam" id="PF24803">
    <property type="entry name" value="DUF7704"/>
    <property type="match status" value="1"/>
</dbReference>
<evidence type="ECO:0000313" key="3">
    <source>
        <dbReference type="EMBL" id="PGH12152.1"/>
    </source>
</evidence>
<keyword evidence="1" id="KW-1133">Transmembrane helix</keyword>
<evidence type="ECO:0000313" key="4">
    <source>
        <dbReference type="Proteomes" id="UP000223968"/>
    </source>
</evidence>
<feature type="domain" description="DUF7704" evidence="2">
    <location>
        <begin position="2"/>
        <end position="77"/>
    </location>
</feature>
<dbReference type="EMBL" id="PDNB01000062">
    <property type="protein sequence ID" value="PGH12152.1"/>
    <property type="molecule type" value="Genomic_DNA"/>
</dbReference>
<sequence>MLAGVGVLYSTSELKVIRNYLIALAIADLGHIYATYLGIGFDGLVNVMQWNDLTWGNVGASAALFLNRIAYLSGAFGYAKAPDDAKKTQ</sequence>
<organism evidence="3 4">
    <name type="scientific">Helicocarpus griseus UAMH5409</name>
    <dbReference type="NCBI Taxonomy" id="1447875"/>
    <lineage>
        <taxon>Eukaryota</taxon>
        <taxon>Fungi</taxon>
        <taxon>Dikarya</taxon>
        <taxon>Ascomycota</taxon>
        <taxon>Pezizomycotina</taxon>
        <taxon>Eurotiomycetes</taxon>
        <taxon>Eurotiomycetidae</taxon>
        <taxon>Onygenales</taxon>
        <taxon>Ajellomycetaceae</taxon>
        <taxon>Helicocarpus</taxon>
    </lineage>
</organism>
<proteinExistence type="predicted"/>
<dbReference type="InterPro" id="IPR056121">
    <property type="entry name" value="DUF7704"/>
</dbReference>
<feature type="transmembrane region" description="Helical" evidence="1">
    <location>
        <begin position="20"/>
        <end position="39"/>
    </location>
</feature>
<keyword evidence="1" id="KW-0812">Transmembrane</keyword>
<dbReference type="STRING" id="1447875.A0A2B7XU38"/>
<dbReference type="Proteomes" id="UP000223968">
    <property type="component" value="Unassembled WGS sequence"/>
</dbReference>
<accession>A0A2B7XU38</accession>
<dbReference type="OrthoDB" id="2937326at2759"/>
<evidence type="ECO:0000259" key="2">
    <source>
        <dbReference type="Pfam" id="PF24803"/>
    </source>
</evidence>
<dbReference type="AlphaFoldDB" id="A0A2B7XU38"/>
<keyword evidence="4" id="KW-1185">Reference proteome</keyword>
<protein>
    <recommendedName>
        <fullName evidence="2">DUF7704 domain-containing protein</fullName>
    </recommendedName>
</protein>
<feature type="transmembrane region" description="Helical" evidence="1">
    <location>
        <begin position="59"/>
        <end position="79"/>
    </location>
</feature>